<protein>
    <submittedName>
        <fullName evidence="2">Uncharacterized protein</fullName>
    </submittedName>
</protein>
<organism evidence="2 3">
    <name type="scientific">Plakobranchus ocellatus</name>
    <dbReference type="NCBI Taxonomy" id="259542"/>
    <lineage>
        <taxon>Eukaryota</taxon>
        <taxon>Metazoa</taxon>
        <taxon>Spiralia</taxon>
        <taxon>Lophotrochozoa</taxon>
        <taxon>Mollusca</taxon>
        <taxon>Gastropoda</taxon>
        <taxon>Heterobranchia</taxon>
        <taxon>Euthyneura</taxon>
        <taxon>Panpulmonata</taxon>
        <taxon>Sacoglossa</taxon>
        <taxon>Placobranchoidea</taxon>
        <taxon>Plakobranchidae</taxon>
        <taxon>Plakobranchus</taxon>
    </lineage>
</organism>
<feature type="region of interest" description="Disordered" evidence="1">
    <location>
        <begin position="66"/>
        <end position="105"/>
    </location>
</feature>
<gene>
    <name evidence="2" type="ORF">PoB_000645400</name>
</gene>
<evidence type="ECO:0000313" key="2">
    <source>
        <dbReference type="EMBL" id="GFN79948.1"/>
    </source>
</evidence>
<comment type="caution">
    <text evidence="2">The sequence shown here is derived from an EMBL/GenBank/DDBJ whole genome shotgun (WGS) entry which is preliminary data.</text>
</comment>
<evidence type="ECO:0000313" key="3">
    <source>
        <dbReference type="Proteomes" id="UP000735302"/>
    </source>
</evidence>
<reference evidence="2 3" key="1">
    <citation type="journal article" date="2021" name="Elife">
        <title>Chloroplast acquisition without the gene transfer in kleptoplastic sea slugs, Plakobranchus ocellatus.</title>
        <authorList>
            <person name="Maeda T."/>
            <person name="Takahashi S."/>
            <person name="Yoshida T."/>
            <person name="Shimamura S."/>
            <person name="Takaki Y."/>
            <person name="Nagai Y."/>
            <person name="Toyoda A."/>
            <person name="Suzuki Y."/>
            <person name="Arimoto A."/>
            <person name="Ishii H."/>
            <person name="Satoh N."/>
            <person name="Nishiyama T."/>
            <person name="Hasebe M."/>
            <person name="Maruyama T."/>
            <person name="Minagawa J."/>
            <person name="Obokata J."/>
            <person name="Shigenobu S."/>
        </authorList>
    </citation>
    <scope>NUCLEOTIDE SEQUENCE [LARGE SCALE GENOMIC DNA]</scope>
</reference>
<dbReference type="Proteomes" id="UP000735302">
    <property type="component" value="Unassembled WGS sequence"/>
</dbReference>
<sequence length="113" mass="12659">MGKSLTEPSRPKCERAPQKMRVKGYLNPIFQKQGFSLECQSSLTWQVVFPFPRGLTLTTIPQQGDLRLLGPPTDHGAGSRARTRDRWVPADLGADSQTTMPPTPLTYKMERMA</sequence>
<name>A0AAV3YAE4_9GAST</name>
<keyword evidence="3" id="KW-1185">Reference proteome</keyword>
<proteinExistence type="predicted"/>
<evidence type="ECO:0000256" key="1">
    <source>
        <dbReference type="SAM" id="MobiDB-lite"/>
    </source>
</evidence>
<accession>A0AAV3YAE4</accession>
<dbReference type="EMBL" id="BLXT01000751">
    <property type="protein sequence ID" value="GFN79948.1"/>
    <property type="molecule type" value="Genomic_DNA"/>
</dbReference>
<dbReference type="AlphaFoldDB" id="A0AAV3YAE4"/>